<evidence type="ECO:0000256" key="28">
    <source>
        <dbReference type="ARBA" id="ARBA00023306"/>
    </source>
</evidence>
<dbReference type="GO" id="GO:0007283">
    <property type="term" value="P:spermatogenesis"/>
    <property type="evidence" value="ECO:0007669"/>
    <property type="project" value="UniProtKB-KW"/>
</dbReference>
<evidence type="ECO:0000256" key="16">
    <source>
        <dbReference type="ARBA" id="ARBA00022771"/>
    </source>
</evidence>
<keyword evidence="7" id="KW-0813">Transport</keyword>
<dbReference type="InterPro" id="IPR002219">
    <property type="entry name" value="PKC_DAG/PE"/>
</dbReference>
<evidence type="ECO:0000256" key="24">
    <source>
        <dbReference type="ARBA" id="ARBA00023121"/>
    </source>
</evidence>
<evidence type="ECO:0000256" key="9">
    <source>
        <dbReference type="ARBA" id="ARBA00022473"/>
    </source>
</evidence>
<dbReference type="GO" id="GO:0030154">
    <property type="term" value="P:cell differentiation"/>
    <property type="evidence" value="ECO:0007669"/>
    <property type="project" value="UniProtKB-KW"/>
</dbReference>
<dbReference type="Gene3D" id="1.10.555.10">
    <property type="entry name" value="Rho GTPase activation protein"/>
    <property type="match status" value="1"/>
</dbReference>
<dbReference type="PROSITE" id="PS00479">
    <property type="entry name" value="ZF_DAG_PE_1"/>
    <property type="match status" value="1"/>
</dbReference>
<dbReference type="CDD" id="cd20821">
    <property type="entry name" value="C1_MgcRacGAP"/>
    <property type="match status" value="1"/>
</dbReference>
<dbReference type="GO" id="GO:0005634">
    <property type="term" value="C:nucleus"/>
    <property type="evidence" value="ECO:0007669"/>
    <property type="project" value="UniProtKB-SubCell"/>
</dbReference>
<dbReference type="GO" id="GO:0005096">
    <property type="term" value="F:GTPase activator activity"/>
    <property type="evidence" value="ECO:0007669"/>
    <property type="project" value="UniProtKB-KW"/>
</dbReference>
<keyword evidence="9" id="KW-0217">Developmental protein</keyword>
<evidence type="ECO:0000259" key="35">
    <source>
        <dbReference type="PROSITE" id="PS50238"/>
    </source>
</evidence>
<gene>
    <name evidence="36" type="ORF">KC01_LOCUS33620</name>
</gene>
<keyword evidence="15" id="KW-0479">Metal-binding</keyword>
<evidence type="ECO:0000256" key="8">
    <source>
        <dbReference type="ARBA" id="ARBA00022468"/>
    </source>
</evidence>
<keyword evidence="21" id="KW-0007">Acetylation</keyword>
<dbReference type="Proteomes" id="UP001497482">
    <property type="component" value="Chromosome 5"/>
</dbReference>
<keyword evidence="27" id="KW-0539">Nucleus</keyword>
<dbReference type="Pfam" id="PF00130">
    <property type="entry name" value="C1_1"/>
    <property type="match status" value="1"/>
</dbReference>
<dbReference type="PANTHER" id="PTHR46199:SF5">
    <property type="entry name" value="RAC GTPASE-ACTIVATING PROTEIN 1"/>
    <property type="match status" value="1"/>
</dbReference>
<dbReference type="GO" id="GO:0001669">
    <property type="term" value="C:acrosomal vesicle"/>
    <property type="evidence" value="ECO:0007669"/>
    <property type="project" value="UniProtKB-SubCell"/>
</dbReference>
<dbReference type="Gene3D" id="3.30.60.20">
    <property type="match status" value="1"/>
</dbReference>
<dbReference type="SUPFAM" id="SSF48350">
    <property type="entry name" value="GTPase activation domain, GAP"/>
    <property type="match status" value="1"/>
</dbReference>
<dbReference type="GO" id="GO:0008270">
    <property type="term" value="F:zinc ion binding"/>
    <property type="evidence" value="ECO:0007669"/>
    <property type="project" value="UniProtKB-KW"/>
</dbReference>
<evidence type="ECO:0000256" key="3">
    <source>
        <dbReference type="ARBA" id="ARBA00004214"/>
    </source>
</evidence>
<dbReference type="FunFam" id="3.30.60.20:FF:000033">
    <property type="entry name" value="Rac GTPase-activating protein 1"/>
    <property type="match status" value="1"/>
</dbReference>
<dbReference type="SMART" id="SM00324">
    <property type="entry name" value="RhoGAP"/>
    <property type="match status" value="1"/>
</dbReference>
<dbReference type="GO" id="GO:0032154">
    <property type="term" value="C:cleavage furrow"/>
    <property type="evidence" value="ECO:0007669"/>
    <property type="project" value="UniProtKB-SubCell"/>
</dbReference>
<dbReference type="CDD" id="cd04382">
    <property type="entry name" value="RhoGAP_MgcRacGAP"/>
    <property type="match status" value="1"/>
</dbReference>
<evidence type="ECO:0000256" key="14">
    <source>
        <dbReference type="ARBA" id="ARBA00022618"/>
    </source>
</evidence>
<evidence type="ECO:0000313" key="36">
    <source>
        <dbReference type="EMBL" id="CAL1606443.1"/>
    </source>
</evidence>
<dbReference type="GO" id="GO:0051256">
    <property type="term" value="P:mitotic spindle midzone assembly"/>
    <property type="evidence" value="ECO:0007669"/>
    <property type="project" value="TreeGrafter"/>
</dbReference>
<evidence type="ECO:0000256" key="2">
    <source>
        <dbReference type="ARBA" id="ARBA00004186"/>
    </source>
</evidence>
<evidence type="ECO:0000256" key="19">
    <source>
        <dbReference type="ARBA" id="ARBA00022843"/>
    </source>
</evidence>
<evidence type="ECO:0000256" key="4">
    <source>
        <dbReference type="ARBA" id="ARBA00004218"/>
    </source>
</evidence>
<evidence type="ECO:0000256" key="30">
    <source>
        <dbReference type="ARBA" id="ARBA00067896"/>
    </source>
</evidence>
<evidence type="ECO:0000256" key="1">
    <source>
        <dbReference type="ARBA" id="ARBA00004123"/>
    </source>
</evidence>
<evidence type="ECO:0000256" key="22">
    <source>
        <dbReference type="ARBA" id="ARBA00023054"/>
    </source>
</evidence>
<feature type="compositionally biased region" description="Basic residues" evidence="33">
    <location>
        <begin position="221"/>
        <end position="232"/>
    </location>
</feature>
<dbReference type="GO" id="GO:0097149">
    <property type="term" value="C:centralspindlin complex"/>
    <property type="evidence" value="ECO:0007669"/>
    <property type="project" value="TreeGrafter"/>
</dbReference>
<feature type="region of interest" description="Disordered" evidence="33">
    <location>
        <begin position="622"/>
        <end position="641"/>
    </location>
</feature>
<dbReference type="GO" id="GO:0006811">
    <property type="term" value="P:monoatomic ion transport"/>
    <property type="evidence" value="ECO:0007669"/>
    <property type="project" value="UniProtKB-KW"/>
</dbReference>
<keyword evidence="18" id="KW-0862">Zinc</keyword>
<keyword evidence="24" id="KW-0446">Lipid-binding</keyword>
<evidence type="ECO:0000256" key="27">
    <source>
        <dbReference type="ARBA" id="ARBA00023242"/>
    </source>
</evidence>
<dbReference type="PROSITE" id="PS50081">
    <property type="entry name" value="ZF_DAG_PE_2"/>
    <property type="match status" value="1"/>
</dbReference>
<dbReference type="GO" id="GO:0007266">
    <property type="term" value="P:Rho protein signal transduction"/>
    <property type="evidence" value="ECO:0007669"/>
    <property type="project" value="TreeGrafter"/>
</dbReference>
<dbReference type="GO" id="GO:0000281">
    <property type="term" value="P:mitotic cytokinesis"/>
    <property type="evidence" value="ECO:0007669"/>
    <property type="project" value="TreeGrafter"/>
</dbReference>
<evidence type="ECO:0000256" key="10">
    <source>
        <dbReference type="ARBA" id="ARBA00022475"/>
    </source>
</evidence>
<keyword evidence="20" id="KW-0744">Spermatogenesis</keyword>
<keyword evidence="26" id="KW-0206">Cytoskeleton</keyword>
<feature type="coiled-coil region" evidence="32">
    <location>
        <begin position="100"/>
        <end position="148"/>
    </location>
</feature>
<evidence type="ECO:0000256" key="6">
    <source>
        <dbReference type="ARBA" id="ARBA00004626"/>
    </source>
</evidence>
<keyword evidence="12" id="KW-1017">Isopeptide bond</keyword>
<evidence type="ECO:0000256" key="21">
    <source>
        <dbReference type="ARBA" id="ARBA00022990"/>
    </source>
</evidence>
<keyword evidence="14" id="KW-0132">Cell division</keyword>
<dbReference type="InterPro" id="IPR000198">
    <property type="entry name" value="RhoGAP_dom"/>
</dbReference>
<evidence type="ECO:0000313" key="37">
    <source>
        <dbReference type="Proteomes" id="UP001497482"/>
    </source>
</evidence>
<evidence type="ECO:0000259" key="34">
    <source>
        <dbReference type="PROSITE" id="PS50081"/>
    </source>
</evidence>
<evidence type="ECO:0000256" key="18">
    <source>
        <dbReference type="ARBA" id="ARBA00022833"/>
    </source>
</evidence>
<feature type="region of interest" description="Disordered" evidence="33">
    <location>
        <begin position="221"/>
        <end position="260"/>
    </location>
</feature>
<dbReference type="EMBL" id="OZ035827">
    <property type="protein sequence ID" value="CAL1606443.1"/>
    <property type="molecule type" value="Genomic_DNA"/>
</dbReference>
<keyword evidence="29" id="KW-0968">Cytoplasmic vesicle</keyword>
<dbReference type="SUPFAM" id="SSF57889">
    <property type="entry name" value="Cysteine-rich domain"/>
    <property type="match status" value="1"/>
</dbReference>
<keyword evidence="13" id="KW-0597">Phosphoprotein</keyword>
<proteinExistence type="predicted"/>
<evidence type="ECO:0000256" key="17">
    <source>
        <dbReference type="ARBA" id="ARBA00022782"/>
    </source>
</evidence>
<dbReference type="PANTHER" id="PTHR46199">
    <property type="entry name" value="RAC GTPASE-ACTIVATING PROTEIN 1"/>
    <property type="match status" value="1"/>
</dbReference>
<feature type="domain" description="Rho-GAP" evidence="35">
    <location>
        <begin position="396"/>
        <end position="586"/>
    </location>
</feature>
<dbReference type="PROSITE" id="PS50238">
    <property type="entry name" value="RHOGAP"/>
    <property type="match status" value="1"/>
</dbReference>
<dbReference type="GO" id="GO:0051233">
    <property type="term" value="C:spindle midzone"/>
    <property type="evidence" value="ECO:0007669"/>
    <property type="project" value="TreeGrafter"/>
</dbReference>
<keyword evidence="28" id="KW-0131">Cell cycle</keyword>
<keyword evidence="10" id="KW-1003">Cell membrane</keyword>
<evidence type="ECO:0000256" key="13">
    <source>
        <dbReference type="ARBA" id="ARBA00022553"/>
    </source>
</evidence>
<evidence type="ECO:0000256" key="7">
    <source>
        <dbReference type="ARBA" id="ARBA00022448"/>
    </source>
</evidence>
<evidence type="ECO:0000256" key="23">
    <source>
        <dbReference type="ARBA" id="ARBA00023065"/>
    </source>
</evidence>
<keyword evidence="23" id="KW-0406">Ion transport</keyword>
<evidence type="ECO:0000256" key="15">
    <source>
        <dbReference type="ARBA" id="ARBA00022723"/>
    </source>
</evidence>
<evidence type="ECO:0000256" key="25">
    <source>
        <dbReference type="ARBA" id="ARBA00023136"/>
    </source>
</evidence>
<dbReference type="GO" id="GO:0008289">
    <property type="term" value="F:lipid binding"/>
    <property type="evidence" value="ECO:0007669"/>
    <property type="project" value="UniProtKB-KW"/>
</dbReference>
<keyword evidence="22 32" id="KW-0175">Coiled coil</keyword>
<keyword evidence="37" id="KW-1185">Reference proteome</keyword>
<evidence type="ECO:0000256" key="33">
    <source>
        <dbReference type="SAM" id="MobiDB-lite"/>
    </source>
</evidence>
<evidence type="ECO:0000256" key="11">
    <source>
        <dbReference type="ARBA" id="ARBA00022490"/>
    </source>
</evidence>
<dbReference type="FunFam" id="1.10.555.10:FF:000034">
    <property type="entry name" value="Rac GTPase-activating protein 1"/>
    <property type="match status" value="1"/>
</dbReference>
<feature type="domain" description="Phorbol-ester/DAG-type" evidence="34">
    <location>
        <begin position="333"/>
        <end position="382"/>
    </location>
</feature>
<evidence type="ECO:0000256" key="26">
    <source>
        <dbReference type="ARBA" id="ARBA00023212"/>
    </source>
</evidence>
<dbReference type="InterPro" id="IPR046349">
    <property type="entry name" value="C1-like_sf"/>
</dbReference>
<accession>A0AAV2LZD4</accession>
<keyword evidence="19" id="KW-0832">Ubl conjugation</keyword>
<organism evidence="36 37">
    <name type="scientific">Knipowitschia caucasica</name>
    <name type="common">Caucasian dwarf goby</name>
    <name type="synonym">Pomatoschistus caucasicus</name>
    <dbReference type="NCBI Taxonomy" id="637954"/>
    <lineage>
        <taxon>Eukaryota</taxon>
        <taxon>Metazoa</taxon>
        <taxon>Chordata</taxon>
        <taxon>Craniata</taxon>
        <taxon>Vertebrata</taxon>
        <taxon>Euteleostomi</taxon>
        <taxon>Actinopterygii</taxon>
        <taxon>Neopterygii</taxon>
        <taxon>Teleostei</taxon>
        <taxon>Neoteleostei</taxon>
        <taxon>Acanthomorphata</taxon>
        <taxon>Gobiaria</taxon>
        <taxon>Gobiiformes</taxon>
        <taxon>Gobioidei</taxon>
        <taxon>Gobiidae</taxon>
        <taxon>Gobiinae</taxon>
        <taxon>Knipowitschia</taxon>
    </lineage>
</organism>
<dbReference type="InterPro" id="IPR008936">
    <property type="entry name" value="Rho_GTPase_activation_prot"/>
</dbReference>
<evidence type="ECO:0000256" key="32">
    <source>
        <dbReference type="SAM" id="Coils"/>
    </source>
</evidence>
<dbReference type="GO" id="GO:0030496">
    <property type="term" value="C:midbody"/>
    <property type="evidence" value="ECO:0007669"/>
    <property type="project" value="UniProtKB-SubCell"/>
</dbReference>
<protein>
    <recommendedName>
        <fullName evidence="30">Rac GTPase-activating protein 1</fullName>
    </recommendedName>
    <alternativeName>
        <fullName evidence="31">Male germ cell RacGap</fullName>
    </alternativeName>
</protein>
<reference evidence="36 37" key="1">
    <citation type="submission" date="2024-04" db="EMBL/GenBank/DDBJ databases">
        <authorList>
            <person name="Waldvogel A.-M."/>
            <person name="Schoenle A."/>
        </authorList>
    </citation>
    <scope>NUCLEOTIDE SEQUENCE [LARGE SCALE GENOMIC DNA]</scope>
</reference>
<evidence type="ECO:0000256" key="20">
    <source>
        <dbReference type="ARBA" id="ARBA00022871"/>
    </source>
</evidence>
<dbReference type="AlphaFoldDB" id="A0AAV2LZD4"/>
<keyword evidence="16" id="KW-0863">Zinc-finger</keyword>
<evidence type="ECO:0000256" key="29">
    <source>
        <dbReference type="ARBA" id="ARBA00023329"/>
    </source>
</evidence>
<keyword evidence="25" id="KW-0472">Membrane</keyword>
<keyword evidence="11" id="KW-0963">Cytoplasm</keyword>
<comment type="subcellular location">
    <subcellularLocation>
        <location evidence="5">Cell membrane</location>
        <topology evidence="5">Peripheral membrane protein</topology>
        <orientation evidence="5">Cytoplasmic side</orientation>
    </subcellularLocation>
    <subcellularLocation>
        <location evidence="6">Cleavage furrow</location>
    </subcellularLocation>
    <subcellularLocation>
        <location evidence="2">Cytoplasm</location>
        <location evidence="2">Cytoskeleton</location>
        <location evidence="2">Spindle</location>
    </subcellularLocation>
    <subcellularLocation>
        <location evidence="4">Cytoplasmic vesicle</location>
        <location evidence="4">Secretory vesicle</location>
        <location evidence="4">Acrosome</location>
    </subcellularLocation>
    <subcellularLocation>
        <location evidence="3">Midbody</location>
    </subcellularLocation>
    <subcellularLocation>
        <location evidence="1">Nucleus</location>
    </subcellularLocation>
</comment>
<evidence type="ECO:0000256" key="12">
    <source>
        <dbReference type="ARBA" id="ARBA00022499"/>
    </source>
</evidence>
<dbReference type="Pfam" id="PF00620">
    <property type="entry name" value="RhoGAP"/>
    <property type="match status" value="1"/>
</dbReference>
<evidence type="ECO:0000256" key="31">
    <source>
        <dbReference type="ARBA" id="ARBA00075869"/>
    </source>
</evidence>
<keyword evidence="8" id="KW-0343">GTPase activation</keyword>
<sequence length="672" mass="74976">MFSPFTQPGDGEKSLGCCLHLLCCFAPQGTLKQHGLTKTFVTMDTALGNLQSLYDKLLTQVDVLNDSIEPSFIQMAVNFEDCRRKWLRAEQDLGSCKEILTKTETERGALEVKLKHARNQVDVEIRRRQKAEADCDKLDRQIQLIRELLISEGSASIQLSAEQRSALAFLNPNNQAGSNLNTSRRLQRIDESASILSESDISYDKTNDSMDWDASTVRTVRLKKREKRRSSRQHVDGPPCTSKRSRSTGKTSGMGNETLVTKTTVVVPANGGPVEAISTIETVPYWTRSRRRTAAMEWDSESVKSDVFKQPSLPEGEIKTHPSTPQNTGGVSLHKFVSKTVIKPESCVPCGKRIKFGKISLKCRDCKVVSHPECRERCPLPCIPALTATPVKIGEGVLSDYVSETSPMIPPLVVYCISEIEQRGLHEPGLYRVSGADRTVKELKEKFLRSKTLPVLSKVDDIHAITGLLKDFLRNLKEPLLTFHLNQPFMNAAEISDDDNSIALMYQTIGDLPQPNRDTLAILMLHLQKVAENEETRMCISNLARVFGPTIVGHAVPNPEPMTILQDTKRQPKVVERLLALPVDYWSQFLKAEHEQPNLNHLIIENANCYATPERVSMFGPLTTPDHQLTKTPSSSSLSQRMKNTLTPRFGNKSKSAVGFPQGKFFSSPSLN</sequence>
<name>A0AAV2LZD4_KNICA</name>
<keyword evidence="17" id="KW-0221">Differentiation</keyword>
<feature type="compositionally biased region" description="Polar residues" evidence="33">
    <location>
        <begin position="625"/>
        <end position="641"/>
    </location>
</feature>
<evidence type="ECO:0000256" key="5">
    <source>
        <dbReference type="ARBA" id="ARBA00004413"/>
    </source>
</evidence>
<dbReference type="SMART" id="SM00109">
    <property type="entry name" value="C1"/>
    <property type="match status" value="1"/>
</dbReference>